<dbReference type="InterPro" id="IPR015373">
    <property type="entry name" value="Interferon/interleukin_rcp_dom"/>
</dbReference>
<feature type="domain" description="Fibronectin type-III" evidence="4">
    <location>
        <begin position="23"/>
        <end position="118"/>
    </location>
</feature>
<dbReference type="FunFam" id="2.60.40.10:FF:001425">
    <property type="entry name" value="Interferon gamma receptor 1"/>
    <property type="match status" value="1"/>
</dbReference>
<proteinExistence type="predicted"/>
<keyword evidence="2" id="KW-0812">Transmembrane</keyword>
<evidence type="ECO:0000259" key="4">
    <source>
        <dbReference type="Pfam" id="PF01108"/>
    </source>
</evidence>
<organism evidence="6 7">
    <name type="scientific">Patagioenas fasciata monilis</name>
    <dbReference type="NCBI Taxonomy" id="372326"/>
    <lineage>
        <taxon>Eukaryota</taxon>
        <taxon>Metazoa</taxon>
        <taxon>Chordata</taxon>
        <taxon>Craniata</taxon>
        <taxon>Vertebrata</taxon>
        <taxon>Euteleostomi</taxon>
        <taxon>Archelosauria</taxon>
        <taxon>Archosauria</taxon>
        <taxon>Dinosauria</taxon>
        <taxon>Saurischia</taxon>
        <taxon>Theropoda</taxon>
        <taxon>Coelurosauria</taxon>
        <taxon>Aves</taxon>
        <taxon>Neognathae</taxon>
        <taxon>Neoaves</taxon>
        <taxon>Columbimorphae</taxon>
        <taxon>Columbiformes</taxon>
        <taxon>Columbidae</taxon>
        <taxon>Patagioenas</taxon>
    </lineage>
</organism>
<feature type="domain" description="Interferon/interleukin receptor" evidence="5">
    <location>
        <begin position="132"/>
        <end position="237"/>
    </location>
</feature>
<reference evidence="6 7" key="1">
    <citation type="submission" date="2016-02" db="EMBL/GenBank/DDBJ databases">
        <title>Band-tailed pigeon sequencing and assembly.</title>
        <authorList>
            <person name="Soares A.E."/>
            <person name="Novak B.J."/>
            <person name="Rice E.S."/>
            <person name="O'Connell B."/>
            <person name="Chang D."/>
            <person name="Weber S."/>
            <person name="Shapiro B."/>
        </authorList>
    </citation>
    <scope>NUCLEOTIDE SEQUENCE [LARGE SCALE GENOMIC DNA]</scope>
    <source>
        <strain evidence="6">BTP2013</strain>
        <tissue evidence="6">Blood</tissue>
    </source>
</reference>
<evidence type="ECO:0000313" key="6">
    <source>
        <dbReference type="EMBL" id="OPJ73002.1"/>
    </source>
</evidence>
<feature type="signal peptide" evidence="3">
    <location>
        <begin position="1"/>
        <end position="20"/>
    </location>
</feature>
<dbReference type="Pfam" id="PF01108">
    <property type="entry name" value="Tissue_fac"/>
    <property type="match status" value="1"/>
</dbReference>
<comment type="caution">
    <text evidence="6">The sequence shown here is derived from an EMBL/GenBank/DDBJ whole genome shotgun (WGS) entry which is preliminary data.</text>
</comment>
<keyword evidence="2" id="KW-0472">Membrane</keyword>
<dbReference type="PRINTS" id="PR01777">
    <property type="entry name" value="INTERFERONGR"/>
</dbReference>
<protein>
    <submittedName>
        <fullName evidence="6">Interferon gamma receptor 1</fullName>
    </submittedName>
</protein>
<evidence type="ECO:0000256" key="1">
    <source>
        <dbReference type="SAM" id="MobiDB-lite"/>
    </source>
</evidence>
<sequence length="448" mass="49775">MWVALALLVLEVLLVSRRSATLPLLVSRREQLPAVPSPMQTVVTSENFKTVLHWQYPSMSETPHFIVEIKPYNPGRYEIVSTCVNISTHSCDLSREIDKPLESHWFRVKAVVGSQQSEYVETDEFILRKHGKIGPPKLSLSREGNKIVVNIYHPAFPSVELLPWITEIYSDLTYSVTFRDSENKSKQEFREVTCTMYKCNLSISVPTEGSTYCVSAKGTLEDYVMFGAPSEDTCIHVPLKQTQSTTDIFVLCGVILGVIIILIVSLIYGCKNLRKNNIKLPKSLVTVIRNLNTDTIVDSRSEARYTSVISFMSGQSALPLNGEVTSLEVEPEDETLSPDSSCEAASSVPPPESPAKTEEVFVQEGTEEIPSDDEQNHKVKETYVISDSGQMDTSSNSSGVDVSATEIHQTIIPSSCPKFSGYDKPHVPLDMLIDVGEEQPVNGYRLTD</sequence>
<dbReference type="InterPro" id="IPR013783">
    <property type="entry name" value="Ig-like_fold"/>
</dbReference>
<keyword evidence="6" id="KW-0675">Receptor</keyword>
<feature type="chain" id="PRO_5013047835" evidence="3">
    <location>
        <begin position="21"/>
        <end position="448"/>
    </location>
</feature>
<feature type="region of interest" description="Disordered" evidence="1">
    <location>
        <begin position="332"/>
        <end position="357"/>
    </location>
</feature>
<evidence type="ECO:0000259" key="5">
    <source>
        <dbReference type="Pfam" id="PF09294"/>
    </source>
</evidence>
<keyword evidence="2" id="KW-1133">Transmembrane helix</keyword>
<keyword evidence="7" id="KW-1185">Reference proteome</keyword>
<dbReference type="Pfam" id="PF09294">
    <property type="entry name" value="Interfer-bind"/>
    <property type="match status" value="1"/>
</dbReference>
<dbReference type="GO" id="GO:0005886">
    <property type="term" value="C:plasma membrane"/>
    <property type="evidence" value="ECO:0007669"/>
    <property type="project" value="TreeGrafter"/>
</dbReference>
<dbReference type="AlphaFoldDB" id="A0A1V4JLD5"/>
<dbReference type="Gene3D" id="2.60.40.10">
    <property type="entry name" value="Immunoglobulins"/>
    <property type="match status" value="2"/>
</dbReference>
<evidence type="ECO:0000256" key="3">
    <source>
        <dbReference type="SAM" id="SignalP"/>
    </source>
</evidence>
<feature type="transmembrane region" description="Helical" evidence="2">
    <location>
        <begin position="248"/>
        <end position="270"/>
    </location>
</feature>
<dbReference type="SUPFAM" id="SSF49265">
    <property type="entry name" value="Fibronectin type III"/>
    <property type="match status" value="2"/>
</dbReference>
<dbReference type="GO" id="GO:0019955">
    <property type="term" value="F:cytokine binding"/>
    <property type="evidence" value="ECO:0007669"/>
    <property type="project" value="InterPro"/>
</dbReference>
<dbReference type="Proteomes" id="UP000190648">
    <property type="component" value="Unassembled WGS sequence"/>
</dbReference>
<dbReference type="InterPro" id="IPR050650">
    <property type="entry name" value="Type-II_Cytokine-TF_Rcpt"/>
</dbReference>
<dbReference type="InterPro" id="IPR008355">
    <property type="entry name" value="Interferon_gamma_rcpt_asu"/>
</dbReference>
<dbReference type="PANTHER" id="PTHR20859">
    <property type="entry name" value="INTERFERON/INTERLEUKIN RECEPTOR"/>
    <property type="match status" value="1"/>
</dbReference>
<gene>
    <name evidence="6" type="primary">IFNGR1</name>
    <name evidence="6" type="ORF">AV530_005445</name>
</gene>
<name>A0A1V4JLD5_PATFA</name>
<dbReference type="EMBL" id="LSYS01006902">
    <property type="protein sequence ID" value="OPJ73002.1"/>
    <property type="molecule type" value="Genomic_DNA"/>
</dbReference>
<dbReference type="OrthoDB" id="9946382at2759"/>
<accession>A0A1V4JLD5</accession>
<dbReference type="InterPro" id="IPR036116">
    <property type="entry name" value="FN3_sf"/>
</dbReference>
<dbReference type="GO" id="GO:0004896">
    <property type="term" value="F:cytokine receptor activity"/>
    <property type="evidence" value="ECO:0007669"/>
    <property type="project" value="InterPro"/>
</dbReference>
<dbReference type="PANTHER" id="PTHR20859:SF5">
    <property type="entry name" value="INTERFERON GAMMA RECEPTOR 1"/>
    <property type="match status" value="1"/>
</dbReference>
<dbReference type="STRING" id="372326.A0A1V4JLD5"/>
<evidence type="ECO:0000256" key="2">
    <source>
        <dbReference type="SAM" id="Phobius"/>
    </source>
</evidence>
<evidence type="ECO:0000313" key="7">
    <source>
        <dbReference type="Proteomes" id="UP000190648"/>
    </source>
</evidence>
<dbReference type="InterPro" id="IPR003961">
    <property type="entry name" value="FN3_dom"/>
</dbReference>
<keyword evidence="3" id="KW-0732">Signal</keyword>